<name>K1QWF9_MAGGI</name>
<dbReference type="InParanoid" id="K1QWF9"/>
<dbReference type="Gene3D" id="3.30.450.20">
    <property type="entry name" value="PAS domain"/>
    <property type="match status" value="1"/>
</dbReference>
<reference evidence="1" key="1">
    <citation type="journal article" date="2012" name="Nature">
        <title>The oyster genome reveals stress adaptation and complexity of shell formation.</title>
        <authorList>
            <person name="Zhang G."/>
            <person name="Fang X."/>
            <person name="Guo X."/>
            <person name="Li L."/>
            <person name="Luo R."/>
            <person name="Xu F."/>
            <person name="Yang P."/>
            <person name="Zhang L."/>
            <person name="Wang X."/>
            <person name="Qi H."/>
            <person name="Xiong Z."/>
            <person name="Que H."/>
            <person name="Xie Y."/>
            <person name="Holland P.W."/>
            <person name="Paps J."/>
            <person name="Zhu Y."/>
            <person name="Wu F."/>
            <person name="Chen Y."/>
            <person name="Wang J."/>
            <person name="Peng C."/>
            <person name="Meng J."/>
            <person name="Yang L."/>
            <person name="Liu J."/>
            <person name="Wen B."/>
            <person name="Zhang N."/>
            <person name="Huang Z."/>
            <person name="Zhu Q."/>
            <person name="Feng Y."/>
            <person name="Mount A."/>
            <person name="Hedgecock D."/>
            <person name="Xu Z."/>
            <person name="Liu Y."/>
            <person name="Domazet-Loso T."/>
            <person name="Du Y."/>
            <person name="Sun X."/>
            <person name="Zhang S."/>
            <person name="Liu B."/>
            <person name="Cheng P."/>
            <person name="Jiang X."/>
            <person name="Li J."/>
            <person name="Fan D."/>
            <person name="Wang W."/>
            <person name="Fu W."/>
            <person name="Wang T."/>
            <person name="Wang B."/>
            <person name="Zhang J."/>
            <person name="Peng Z."/>
            <person name="Li Y."/>
            <person name="Li N."/>
            <person name="Wang J."/>
            <person name="Chen M."/>
            <person name="He Y."/>
            <person name="Tan F."/>
            <person name="Song X."/>
            <person name="Zheng Q."/>
            <person name="Huang R."/>
            <person name="Yang H."/>
            <person name="Du X."/>
            <person name="Chen L."/>
            <person name="Yang M."/>
            <person name="Gaffney P.M."/>
            <person name="Wang S."/>
            <person name="Luo L."/>
            <person name="She Z."/>
            <person name="Ming Y."/>
            <person name="Huang W."/>
            <person name="Zhang S."/>
            <person name="Huang B."/>
            <person name="Zhang Y."/>
            <person name="Qu T."/>
            <person name="Ni P."/>
            <person name="Miao G."/>
            <person name="Wang J."/>
            <person name="Wang Q."/>
            <person name="Steinberg C.E."/>
            <person name="Wang H."/>
            <person name="Li N."/>
            <person name="Qian L."/>
            <person name="Zhang G."/>
            <person name="Li Y."/>
            <person name="Yang H."/>
            <person name="Liu X."/>
            <person name="Wang J."/>
            <person name="Yin Y."/>
            <person name="Wang J."/>
        </authorList>
    </citation>
    <scope>NUCLEOTIDE SEQUENCE [LARGE SCALE GENOMIC DNA]</scope>
    <source>
        <strain evidence="1">05x7-T-G4-1.051#20</strain>
    </source>
</reference>
<dbReference type="PANTHER" id="PTHR10166:SF37">
    <property type="entry name" value="STOLID, ISOFORM H"/>
    <property type="match status" value="1"/>
</dbReference>
<dbReference type="GO" id="GO:0005891">
    <property type="term" value="C:voltage-gated calcium channel complex"/>
    <property type="evidence" value="ECO:0007669"/>
    <property type="project" value="TreeGrafter"/>
</dbReference>
<gene>
    <name evidence="1" type="ORF">CGI_10025569</name>
</gene>
<dbReference type="SUPFAM" id="SSF53300">
    <property type="entry name" value="vWA-like"/>
    <property type="match status" value="1"/>
</dbReference>
<dbReference type="Pfam" id="PF00092">
    <property type="entry name" value="VWA"/>
    <property type="match status" value="1"/>
</dbReference>
<protein>
    <submittedName>
        <fullName evidence="1">VWFA and cache domain-containing protein 1</fullName>
    </submittedName>
</protein>
<dbReference type="EMBL" id="JH817090">
    <property type="protein sequence ID" value="EKC37988.1"/>
    <property type="molecule type" value="Genomic_DNA"/>
</dbReference>
<dbReference type="PROSITE" id="PS50234">
    <property type="entry name" value="VWFA"/>
    <property type="match status" value="1"/>
</dbReference>
<dbReference type="HOGENOM" id="CLU_005341_0_0_1"/>
<dbReference type="Gene3D" id="3.40.50.410">
    <property type="entry name" value="von Willebrand factor, type A domain"/>
    <property type="match status" value="1"/>
</dbReference>
<sequence length="658" mass="74077">MRVRYLLVCLLVVKHVVQQNAQEISGDILANELNKVADSVGWSFLQNEYNKMRYQETRLDGEKQVREIAGKIGGRMIKVDNALKKLKEAVEEDQLSSIEAPQDCCVDRNYQENIRFRTQVSEEEICYSKPSYVIPENLKFPSSKVLAVMKSNLDVKHLQFQYIGLNSGLYINYPATKLTDCDTYDPRFRPFYVSTTTTIPRDVVVVLETSSAMRGDKLFEAKHAVITVMETLGIEDRFGLIVFNDDVKTLKECYENQLVPVTSATTKSFRDFLTSQVGEGGTDFTAALRKAFMFFKANMSAEKNNRDNILLFVSAGEHQNEKGNPLEVIREENEALQNRVVINTFGIGTGLNSDDKELLRNMAEQTLNNNSYGYVKSGKTTFFPNNKGTSLREAMGTYYDYFSVPISLSPTYTQLYKDFFSNESIITGCLPIAFNGAFSGVVCADILISELVAEILYLQQEEFSYAFIMDGEERTLVHPLLPDPRDVEAKEQDINNIYNFETSGDVSDVIDSMKKKVYLATCSTSCSWCTSDKDGNVGDGFCDLKEICPSQQCLKDDCSVKSRGSECYPTVSEPVNVWLYIGVSVAVVASVIIFIVFAVFIFRKIRQNSTDDTYLDAAHDFDMTNKPPLDCEDYNTTPNYYLAELSATSEESINTKAS</sequence>
<evidence type="ECO:0000313" key="1">
    <source>
        <dbReference type="EMBL" id="EKC37988.1"/>
    </source>
</evidence>
<dbReference type="AlphaFoldDB" id="K1QWF9"/>
<organism evidence="1">
    <name type="scientific">Magallana gigas</name>
    <name type="common">Pacific oyster</name>
    <name type="synonym">Crassostrea gigas</name>
    <dbReference type="NCBI Taxonomy" id="29159"/>
    <lineage>
        <taxon>Eukaryota</taxon>
        <taxon>Metazoa</taxon>
        <taxon>Spiralia</taxon>
        <taxon>Lophotrochozoa</taxon>
        <taxon>Mollusca</taxon>
        <taxon>Bivalvia</taxon>
        <taxon>Autobranchia</taxon>
        <taxon>Pteriomorphia</taxon>
        <taxon>Ostreida</taxon>
        <taxon>Ostreoidea</taxon>
        <taxon>Ostreidae</taxon>
        <taxon>Magallana</taxon>
    </lineage>
</organism>
<dbReference type="InterPro" id="IPR051173">
    <property type="entry name" value="Ca_channel_alpha-2/delta"/>
</dbReference>
<proteinExistence type="predicted"/>
<dbReference type="PANTHER" id="PTHR10166">
    <property type="entry name" value="VOLTAGE-DEPENDENT CALCIUM CHANNEL SUBUNIT ALPHA-2/DELTA-RELATED"/>
    <property type="match status" value="1"/>
</dbReference>
<dbReference type="InterPro" id="IPR002035">
    <property type="entry name" value="VWF_A"/>
</dbReference>
<dbReference type="SMART" id="SM00327">
    <property type="entry name" value="VWA"/>
    <property type="match status" value="1"/>
</dbReference>
<dbReference type="InterPro" id="IPR036465">
    <property type="entry name" value="vWFA_dom_sf"/>
</dbReference>
<dbReference type="GO" id="GO:0005245">
    <property type="term" value="F:voltage-gated calcium channel activity"/>
    <property type="evidence" value="ECO:0007669"/>
    <property type="project" value="TreeGrafter"/>
</dbReference>
<accession>K1QWF9</accession>